<dbReference type="KEGG" id="bsa:Bacsa_3235"/>
<dbReference type="Proteomes" id="UP000007486">
    <property type="component" value="Chromosome"/>
</dbReference>
<gene>
    <name evidence="1" type="ordered locus">Bacsa_3235</name>
</gene>
<dbReference type="EMBL" id="CP002530">
    <property type="protein sequence ID" value="ADY37762.1"/>
    <property type="molecule type" value="Genomic_DNA"/>
</dbReference>
<evidence type="ECO:0000313" key="2">
    <source>
        <dbReference type="Proteomes" id="UP000007486"/>
    </source>
</evidence>
<reference evidence="1 2" key="1">
    <citation type="journal article" date="2011" name="Stand. Genomic Sci.">
        <title>Complete genome sequence of Bacteroides salanitronis type strain (BL78).</title>
        <authorList>
            <person name="Gronow S."/>
            <person name="Held B."/>
            <person name="Lucas S."/>
            <person name="Lapidus A."/>
            <person name="Del Rio T.G."/>
            <person name="Nolan M."/>
            <person name="Tice H."/>
            <person name="Deshpande S."/>
            <person name="Cheng J.F."/>
            <person name="Pitluck S."/>
            <person name="Liolios K."/>
            <person name="Pagani I."/>
            <person name="Ivanova N."/>
            <person name="Mavromatis K."/>
            <person name="Pati A."/>
            <person name="Tapia R."/>
            <person name="Han C."/>
            <person name="Goodwin L."/>
            <person name="Chen A."/>
            <person name="Palaniappan K."/>
            <person name="Land M."/>
            <person name="Hauser L."/>
            <person name="Chang Y.J."/>
            <person name="Jeffries C.D."/>
            <person name="Brambilla E.M."/>
            <person name="Rohde M."/>
            <person name="Goker M."/>
            <person name="Detter J.C."/>
            <person name="Woyke T."/>
            <person name="Bristow J."/>
            <person name="Markowitz V."/>
            <person name="Hugenholtz P."/>
            <person name="Kyrpides N.C."/>
            <person name="Klenk H.P."/>
            <person name="Eisen J.A."/>
        </authorList>
    </citation>
    <scope>NUCLEOTIDE SEQUENCE [LARGE SCALE GENOMIC DNA]</scope>
    <source>
        <strain evidence="1 2">DSM 18170</strain>
    </source>
</reference>
<proteinExistence type="predicted"/>
<dbReference type="AlphaFoldDB" id="F0R4E2"/>
<dbReference type="STRING" id="667015.Bacsa_3235"/>
<protein>
    <submittedName>
        <fullName evidence="1">Uncharacterized protein</fullName>
    </submittedName>
</protein>
<name>F0R4E2_PHOSB</name>
<dbReference type="SUPFAM" id="SSF69322">
    <property type="entry name" value="Tricorn protease domain 2"/>
    <property type="match status" value="1"/>
</dbReference>
<organism evidence="1 2">
    <name type="scientific">Phocaeicola salanitronis (strain DSM 18170 / JCM 13657 / CCUG 60908 / BL78)</name>
    <name type="common">Bacteroides salanitronis</name>
    <dbReference type="NCBI Taxonomy" id="667015"/>
    <lineage>
        <taxon>Bacteria</taxon>
        <taxon>Pseudomonadati</taxon>
        <taxon>Bacteroidota</taxon>
        <taxon>Bacteroidia</taxon>
        <taxon>Bacteroidales</taxon>
        <taxon>Bacteroidaceae</taxon>
        <taxon>Phocaeicola</taxon>
    </lineage>
</organism>
<evidence type="ECO:0000313" key="1">
    <source>
        <dbReference type="EMBL" id="ADY37762.1"/>
    </source>
</evidence>
<keyword evidence="2" id="KW-1185">Reference proteome</keyword>
<sequence>MLLSNHYEQCYRIDKMIHLLYKKQIDGTIYKSYTVNDEYILLLFEESNTFTLFGLNNKQYELFEIESFPFISDACVCGSTIYFVGGNNYIIQFNIITKTFQSVFFEEDTHYTAIAVNKDKLILGDTNYFSCIEKYHSKIDVWDITSNKKICDYPLMDAVNIKQIIHDPINQRICVLWVDSEDSGEMLIFSLADNKIIDLVVLFEASTATVLYDKLIIAGGYPPLNIQIHDYITLRYENELCLNQDYPKDEFGSPLGNSFFANILPVDKHLILYPYSGGDILEIDIIQNTCKKIYSSEETYIYISLIKNRLVSVSKEGYISVFNSDYSAYHSKTNNHENVFDSEVTKKWSQLYQAAIYIIEPSLEIPNCLKIVT</sequence>
<accession>F0R4E2</accession>
<dbReference type="HOGENOM" id="CLU_741147_0_0_10"/>